<organism evidence="1 2">
    <name type="scientific">Hymenobacter cellulosilyticus</name>
    <dbReference type="NCBI Taxonomy" id="2932248"/>
    <lineage>
        <taxon>Bacteria</taxon>
        <taxon>Pseudomonadati</taxon>
        <taxon>Bacteroidota</taxon>
        <taxon>Cytophagia</taxon>
        <taxon>Cytophagales</taxon>
        <taxon>Hymenobacteraceae</taxon>
        <taxon>Hymenobacter</taxon>
    </lineage>
</organism>
<reference evidence="1" key="1">
    <citation type="submission" date="2022-04" db="EMBL/GenBank/DDBJ databases">
        <title>Hymenobacter sp. isolated from the air.</title>
        <authorList>
            <person name="Won M."/>
            <person name="Lee C.-M."/>
            <person name="Woen H.-Y."/>
            <person name="Kwon S.-W."/>
        </authorList>
    </citation>
    <scope>NUCLEOTIDE SEQUENCE</scope>
    <source>
        <strain evidence="1">5116S-3</strain>
    </source>
</reference>
<evidence type="ECO:0000313" key="1">
    <source>
        <dbReference type="EMBL" id="UOQ73932.1"/>
    </source>
</evidence>
<dbReference type="SUPFAM" id="SSF49464">
    <property type="entry name" value="Carboxypeptidase regulatory domain-like"/>
    <property type="match status" value="1"/>
</dbReference>
<dbReference type="Gene3D" id="2.60.40.1120">
    <property type="entry name" value="Carboxypeptidase-like, regulatory domain"/>
    <property type="match status" value="1"/>
</dbReference>
<dbReference type="GO" id="GO:0004180">
    <property type="term" value="F:carboxypeptidase activity"/>
    <property type="evidence" value="ECO:0007669"/>
    <property type="project" value="UniProtKB-KW"/>
</dbReference>
<gene>
    <name evidence="1" type="ORF">MUN79_08550</name>
</gene>
<dbReference type="EMBL" id="CP095046">
    <property type="protein sequence ID" value="UOQ73932.1"/>
    <property type="molecule type" value="Genomic_DNA"/>
</dbReference>
<keyword evidence="1" id="KW-0645">Protease</keyword>
<sequence length="91" mass="10052">MRPLVGYVVDAEGQPLSSAMLLVKGTQNVYITDSEGRFQLTSPVYQKQVLTVESAGYITRLVPSTTARFLPWYWNGTRTLKSSVRASGPGR</sequence>
<dbReference type="Pfam" id="PF13715">
    <property type="entry name" value="CarbopepD_reg_2"/>
    <property type="match status" value="1"/>
</dbReference>
<proteinExistence type="predicted"/>
<dbReference type="RefSeq" id="WP_244677278.1">
    <property type="nucleotide sequence ID" value="NZ_CP095046.1"/>
</dbReference>
<protein>
    <submittedName>
        <fullName evidence="1">Carboxypeptidase-like regulatory domain-containing protein</fullName>
    </submittedName>
</protein>
<dbReference type="AlphaFoldDB" id="A0A8T9QAB6"/>
<keyword evidence="1" id="KW-0378">Hydrolase</keyword>
<dbReference type="Proteomes" id="UP000831796">
    <property type="component" value="Chromosome"/>
</dbReference>
<keyword evidence="2" id="KW-1185">Reference proteome</keyword>
<keyword evidence="1" id="KW-0121">Carboxypeptidase</keyword>
<dbReference type="InterPro" id="IPR008969">
    <property type="entry name" value="CarboxyPept-like_regulatory"/>
</dbReference>
<dbReference type="KEGG" id="hcu:MUN79_08550"/>
<name>A0A8T9QAB6_9BACT</name>
<accession>A0A8T9QAB6</accession>
<evidence type="ECO:0000313" key="2">
    <source>
        <dbReference type="Proteomes" id="UP000831796"/>
    </source>
</evidence>